<dbReference type="EMBL" id="NEVM01000005">
    <property type="protein sequence ID" value="OZI31297.1"/>
    <property type="molecule type" value="Genomic_DNA"/>
</dbReference>
<evidence type="ECO:0000256" key="7">
    <source>
        <dbReference type="ARBA" id="ARBA00023065"/>
    </source>
</evidence>
<evidence type="ECO:0000256" key="4">
    <source>
        <dbReference type="ARBA" id="ARBA00022452"/>
    </source>
</evidence>
<dbReference type="Pfam" id="PF13609">
    <property type="entry name" value="Porin_4"/>
    <property type="match status" value="1"/>
</dbReference>
<keyword evidence="8" id="KW-0626">Porin</keyword>
<evidence type="ECO:0000256" key="3">
    <source>
        <dbReference type="ARBA" id="ARBA00022448"/>
    </source>
</evidence>
<evidence type="ECO:0000259" key="11">
    <source>
        <dbReference type="Pfam" id="PF13609"/>
    </source>
</evidence>
<keyword evidence="6" id="KW-0732">Signal</keyword>
<feature type="domain" description="Porin" evidence="11">
    <location>
        <begin position="48"/>
        <end position="369"/>
    </location>
</feature>
<dbReference type="InterPro" id="IPR023614">
    <property type="entry name" value="Porin_dom_sf"/>
</dbReference>
<comment type="subunit">
    <text evidence="2">Homotrimer.</text>
</comment>
<evidence type="ECO:0000256" key="6">
    <source>
        <dbReference type="ARBA" id="ARBA00022729"/>
    </source>
</evidence>
<reference evidence="13" key="1">
    <citation type="submission" date="2017-05" db="EMBL/GenBank/DDBJ databases">
        <title>Complete and WGS of Bordetella genogroups.</title>
        <authorList>
            <person name="Spilker T."/>
            <person name="Lipuma J."/>
        </authorList>
    </citation>
    <scope>NUCLEOTIDE SEQUENCE [LARGE SCALE GENOMIC DNA]</scope>
    <source>
        <strain evidence="13">AU16122</strain>
    </source>
</reference>
<dbReference type="GO" id="GO:0009279">
    <property type="term" value="C:cell outer membrane"/>
    <property type="evidence" value="ECO:0007669"/>
    <property type="project" value="UniProtKB-SubCell"/>
</dbReference>
<gene>
    <name evidence="12" type="ORF">CAL29_25575</name>
</gene>
<keyword evidence="10" id="KW-0998">Cell outer membrane</keyword>
<keyword evidence="4" id="KW-1134">Transmembrane beta strand</keyword>
<evidence type="ECO:0000256" key="8">
    <source>
        <dbReference type="ARBA" id="ARBA00023114"/>
    </source>
</evidence>
<organism evidence="12 13">
    <name type="scientific">Bordetella genomosp. 10</name>
    <dbReference type="NCBI Taxonomy" id="1416804"/>
    <lineage>
        <taxon>Bacteria</taxon>
        <taxon>Pseudomonadati</taxon>
        <taxon>Pseudomonadota</taxon>
        <taxon>Betaproteobacteria</taxon>
        <taxon>Burkholderiales</taxon>
        <taxon>Alcaligenaceae</taxon>
        <taxon>Bordetella</taxon>
    </lineage>
</organism>
<evidence type="ECO:0000256" key="10">
    <source>
        <dbReference type="ARBA" id="ARBA00023237"/>
    </source>
</evidence>
<dbReference type="InterPro" id="IPR050298">
    <property type="entry name" value="Gram-neg_bact_OMP"/>
</dbReference>
<dbReference type="AlphaFoldDB" id="A0A261S2U0"/>
<evidence type="ECO:0000313" key="13">
    <source>
        <dbReference type="Proteomes" id="UP000216020"/>
    </source>
</evidence>
<comment type="subcellular location">
    <subcellularLocation>
        <location evidence="1">Cell outer membrane</location>
        <topology evidence="1">Multi-pass membrane protein</topology>
    </subcellularLocation>
</comment>
<dbReference type="GO" id="GO:0006811">
    <property type="term" value="P:monoatomic ion transport"/>
    <property type="evidence" value="ECO:0007669"/>
    <property type="project" value="UniProtKB-KW"/>
</dbReference>
<dbReference type="CDD" id="cd00342">
    <property type="entry name" value="gram_neg_porins"/>
    <property type="match status" value="1"/>
</dbReference>
<dbReference type="GO" id="GO:0015288">
    <property type="term" value="F:porin activity"/>
    <property type="evidence" value="ECO:0007669"/>
    <property type="project" value="UniProtKB-KW"/>
</dbReference>
<dbReference type="GO" id="GO:0046930">
    <property type="term" value="C:pore complex"/>
    <property type="evidence" value="ECO:0007669"/>
    <property type="project" value="UniProtKB-KW"/>
</dbReference>
<dbReference type="OrthoDB" id="8520696at2"/>
<evidence type="ECO:0000313" key="12">
    <source>
        <dbReference type="EMBL" id="OZI31297.1"/>
    </source>
</evidence>
<dbReference type="Proteomes" id="UP000216020">
    <property type="component" value="Unassembled WGS sequence"/>
</dbReference>
<proteinExistence type="predicted"/>
<dbReference type="PANTHER" id="PTHR34501:SF9">
    <property type="entry name" value="MAJOR OUTER MEMBRANE PROTEIN P.IA"/>
    <property type="match status" value="1"/>
</dbReference>
<protein>
    <submittedName>
        <fullName evidence="12">Porin</fullName>
    </submittedName>
</protein>
<keyword evidence="13" id="KW-1185">Reference proteome</keyword>
<evidence type="ECO:0000256" key="1">
    <source>
        <dbReference type="ARBA" id="ARBA00004571"/>
    </source>
</evidence>
<dbReference type="InterPro" id="IPR033900">
    <property type="entry name" value="Gram_neg_porin_domain"/>
</dbReference>
<keyword evidence="3" id="KW-0813">Transport</keyword>
<dbReference type="Gene3D" id="2.40.160.10">
    <property type="entry name" value="Porin"/>
    <property type="match status" value="1"/>
</dbReference>
<comment type="caution">
    <text evidence="12">The sequence shown here is derived from an EMBL/GenBank/DDBJ whole genome shotgun (WGS) entry which is preliminary data.</text>
</comment>
<sequence>MHAGAEHGAAELSKATSLKLFKQKSARYIAPFSYGAVFFALFFTHTQARAGTDEGPGVTMYGIVDLGVGTTHVSGSGTRNGLVNGGETDSVWGLRGREDLGGGWRALFGLESGFNPSNGQVDDQDGRLFNYQSWVGLAQDGYGRLTFGRQYTIGQSFGNELEQAGWKEMGLGATFKASDNFQFDNMVNYVSPSFAGWTLGLGYSFDAARPGGFATGANNRAASAGLKYEQGPWLAVATWDEMRLGSAVATRARPRAVQLGLAYDFEVAKVALGWSRQSNGYVGLDGGDPDALGVAAGPRAFVDGGHADAWFVGLTVPVGADSIVLQWSPARPSWTWDDGRRARSAQLGTLGYIHVLSPRTSLYGFVGYASRYTLDNQFDPQGSHTTRVAVGMQHRF</sequence>
<accession>A0A261S2U0</accession>
<name>A0A261S2U0_9BORD</name>
<keyword evidence="7" id="KW-0406">Ion transport</keyword>
<dbReference type="SUPFAM" id="SSF56935">
    <property type="entry name" value="Porins"/>
    <property type="match status" value="1"/>
</dbReference>
<keyword evidence="5" id="KW-0812">Transmembrane</keyword>
<keyword evidence="9" id="KW-0472">Membrane</keyword>
<evidence type="ECO:0000256" key="2">
    <source>
        <dbReference type="ARBA" id="ARBA00011233"/>
    </source>
</evidence>
<evidence type="ECO:0000256" key="9">
    <source>
        <dbReference type="ARBA" id="ARBA00023136"/>
    </source>
</evidence>
<evidence type="ECO:0000256" key="5">
    <source>
        <dbReference type="ARBA" id="ARBA00022692"/>
    </source>
</evidence>
<dbReference type="PANTHER" id="PTHR34501">
    <property type="entry name" value="PROTEIN YDDL-RELATED"/>
    <property type="match status" value="1"/>
</dbReference>